<sequence length="202" mass="23166">MTLAFEKFIKQYEMTGREKADGYSQDVFVGLDESEKKKVFELLMAEMPWGIEWLFFLEPKKALTVAKQREGELRGKPYGDAYMFQQQIVKYSGDLLYQKHMIDDYAGYSESVRPLVVDAIYRTPQNEDTISFFKHVVLTEVSGSAIARASRHLLDALKVPQASETEKGNYRAMVAELRSDDTPTKLRALAKLEKYRSLSSQP</sequence>
<comment type="caution">
    <text evidence="1">The sequence shown here is derived from an EMBL/GenBank/DDBJ whole genome shotgun (WGS) entry which is preliminary data.</text>
</comment>
<dbReference type="AlphaFoldDB" id="A0A7X3G2H0"/>
<dbReference type="RefSeq" id="WP_056131146.1">
    <property type="nucleotide sequence ID" value="NZ_WSES01000006.1"/>
</dbReference>
<gene>
    <name evidence="1" type="ORF">GPY61_21055</name>
</gene>
<reference evidence="1 2" key="1">
    <citation type="submission" date="2019-12" db="EMBL/GenBank/DDBJ databases">
        <authorList>
            <person name="Li C."/>
            <person name="Zhao J."/>
        </authorList>
    </citation>
    <scope>NUCLEOTIDE SEQUENCE [LARGE SCALE GENOMIC DNA]</scope>
    <source>
        <strain evidence="1 2">NEAU-DD11</strain>
    </source>
</reference>
<protein>
    <submittedName>
        <fullName evidence="1">Uncharacterized protein</fullName>
    </submittedName>
</protein>
<organism evidence="1 2">
    <name type="scientific">Massilia cellulosiltytica</name>
    <dbReference type="NCBI Taxonomy" id="2683234"/>
    <lineage>
        <taxon>Bacteria</taxon>
        <taxon>Pseudomonadati</taxon>
        <taxon>Pseudomonadota</taxon>
        <taxon>Betaproteobacteria</taxon>
        <taxon>Burkholderiales</taxon>
        <taxon>Oxalobacteraceae</taxon>
        <taxon>Telluria group</taxon>
        <taxon>Massilia</taxon>
    </lineage>
</organism>
<proteinExistence type="predicted"/>
<dbReference type="EMBL" id="WSES01000006">
    <property type="protein sequence ID" value="MVW62424.1"/>
    <property type="molecule type" value="Genomic_DNA"/>
</dbReference>
<evidence type="ECO:0000313" key="2">
    <source>
        <dbReference type="Proteomes" id="UP000443353"/>
    </source>
</evidence>
<evidence type="ECO:0000313" key="1">
    <source>
        <dbReference type="EMBL" id="MVW62424.1"/>
    </source>
</evidence>
<dbReference type="Proteomes" id="UP000443353">
    <property type="component" value="Unassembled WGS sequence"/>
</dbReference>
<keyword evidence="2" id="KW-1185">Reference proteome</keyword>
<accession>A0A7X3G2H0</accession>
<name>A0A7X3G2H0_9BURK</name>